<organism evidence="1 2">
    <name type="scientific">Brenthis ino</name>
    <name type="common">lesser marbled fritillary</name>
    <dbReference type="NCBI Taxonomy" id="405034"/>
    <lineage>
        <taxon>Eukaryota</taxon>
        <taxon>Metazoa</taxon>
        <taxon>Ecdysozoa</taxon>
        <taxon>Arthropoda</taxon>
        <taxon>Hexapoda</taxon>
        <taxon>Insecta</taxon>
        <taxon>Pterygota</taxon>
        <taxon>Neoptera</taxon>
        <taxon>Endopterygota</taxon>
        <taxon>Lepidoptera</taxon>
        <taxon>Glossata</taxon>
        <taxon>Ditrysia</taxon>
        <taxon>Papilionoidea</taxon>
        <taxon>Nymphalidae</taxon>
        <taxon>Heliconiinae</taxon>
        <taxon>Argynnini</taxon>
        <taxon>Brenthis</taxon>
    </lineage>
</organism>
<evidence type="ECO:0000313" key="2">
    <source>
        <dbReference type="Proteomes" id="UP000838878"/>
    </source>
</evidence>
<dbReference type="AlphaFoldDB" id="A0A8J9W0M4"/>
<dbReference type="Proteomes" id="UP000838878">
    <property type="component" value="Chromosome 3"/>
</dbReference>
<keyword evidence="2" id="KW-1185">Reference proteome</keyword>
<accession>A0A8J9W0M4</accession>
<dbReference type="OrthoDB" id="10415409at2759"/>
<evidence type="ECO:0000313" key="1">
    <source>
        <dbReference type="EMBL" id="CAH0723042.1"/>
    </source>
</evidence>
<reference evidence="1" key="1">
    <citation type="submission" date="2021-12" db="EMBL/GenBank/DDBJ databases">
        <authorList>
            <person name="Martin H S."/>
        </authorList>
    </citation>
    <scope>NUCLEOTIDE SEQUENCE</scope>
</reference>
<name>A0A8J9W0M4_9NEOP</name>
<dbReference type="EMBL" id="OV170223">
    <property type="protein sequence ID" value="CAH0723042.1"/>
    <property type="molecule type" value="Genomic_DNA"/>
</dbReference>
<feature type="non-terminal residue" evidence="1">
    <location>
        <position position="128"/>
    </location>
</feature>
<proteinExistence type="predicted"/>
<sequence length="128" mass="13787">MLSHIQKTCPKATHKLINTHENVGAQELYYRLRYWPGHFPMRLLIGACISGPPPLASPYPVPCPQAPRVAPPLLAATRLAYFCQSMCGRSAVAGIKAFPVSVGLGSKKFGDNAPRTQLVGLVRAGALH</sequence>
<protein>
    <submittedName>
        <fullName evidence="1">Uncharacterized protein</fullName>
    </submittedName>
</protein>
<gene>
    <name evidence="1" type="ORF">BINO364_LOCUS8917</name>
</gene>